<organism evidence="1 2">
    <name type="scientific">Streptomyces inhibens</name>
    <dbReference type="NCBI Taxonomy" id="2293571"/>
    <lineage>
        <taxon>Bacteria</taxon>
        <taxon>Bacillati</taxon>
        <taxon>Actinomycetota</taxon>
        <taxon>Actinomycetes</taxon>
        <taxon>Kitasatosporales</taxon>
        <taxon>Streptomycetaceae</taxon>
        <taxon>Streptomyces</taxon>
    </lineage>
</organism>
<accession>A0A371Q8F2</accession>
<reference evidence="1 2" key="1">
    <citation type="submission" date="2018-08" db="EMBL/GenBank/DDBJ databases">
        <title>Streptomyces NEAU-D10 sp. nov., a novel Actinomycete isolated from soil.</title>
        <authorList>
            <person name="Jin L."/>
        </authorList>
    </citation>
    <scope>NUCLEOTIDE SEQUENCE [LARGE SCALE GENOMIC DNA]</scope>
    <source>
        <strain evidence="1 2">NEAU-D10</strain>
    </source>
</reference>
<dbReference type="EMBL" id="QUAC01000049">
    <property type="protein sequence ID" value="REK90959.1"/>
    <property type="molecule type" value="Genomic_DNA"/>
</dbReference>
<dbReference type="OrthoDB" id="4244471at2"/>
<evidence type="ECO:0008006" key="3">
    <source>
        <dbReference type="Google" id="ProtNLM"/>
    </source>
</evidence>
<gene>
    <name evidence="1" type="ORF">DY245_07180</name>
</gene>
<protein>
    <recommendedName>
        <fullName evidence="3">ESX-1 secretion-associated protein</fullName>
    </recommendedName>
</protein>
<dbReference type="RefSeq" id="WP_128504670.1">
    <property type="nucleotide sequence ID" value="NZ_QUAC01000049.1"/>
</dbReference>
<keyword evidence="2" id="KW-1185">Reference proteome</keyword>
<dbReference type="AlphaFoldDB" id="A0A371Q8F2"/>
<dbReference type="SUPFAM" id="SSF140453">
    <property type="entry name" value="EsxAB dimer-like"/>
    <property type="match status" value="1"/>
</dbReference>
<evidence type="ECO:0000313" key="1">
    <source>
        <dbReference type="EMBL" id="REK90959.1"/>
    </source>
</evidence>
<dbReference type="Proteomes" id="UP000262477">
    <property type="component" value="Unassembled WGS sequence"/>
</dbReference>
<name>A0A371Q8F2_STRIH</name>
<dbReference type="InterPro" id="IPR036689">
    <property type="entry name" value="ESAT-6-like_sf"/>
</dbReference>
<comment type="caution">
    <text evidence="1">The sequence shown here is derived from an EMBL/GenBank/DDBJ whole genome shotgun (WGS) entry which is preliminary data.</text>
</comment>
<evidence type="ECO:0000313" key="2">
    <source>
        <dbReference type="Proteomes" id="UP000262477"/>
    </source>
</evidence>
<sequence length="107" mass="11773">MAGDMYIDEAQLNKLGKSFETHAYDLEQYLKEFAGKTGDEQIHDGFGLLTESEEVTSAYIELAEHMTKSLGNLHRHLDAIGGGMRENAKNTDAADDAMADMFKGDGK</sequence>
<proteinExistence type="predicted"/>